<sequence>ITVRLLNDSTITAEYAGTVQFSEDFVLFNVLYIADFCFNLHYKKCVVYRRNITKGFLAVDINHIPKAFTRQYKHSLNLGFPYSILPKSLRKQDFPFLSSLSPLPSPPPLSYFVPQRTSIS</sequence>
<gene>
    <name evidence="1" type="ORF">V8G54_019525</name>
</gene>
<keyword evidence="2" id="KW-1185">Reference proteome</keyword>
<dbReference type="AlphaFoldDB" id="A0AAQ3NAB8"/>
<organism evidence="1 2">
    <name type="scientific">Vigna mungo</name>
    <name type="common">Black gram</name>
    <name type="synonym">Phaseolus mungo</name>
    <dbReference type="NCBI Taxonomy" id="3915"/>
    <lineage>
        <taxon>Eukaryota</taxon>
        <taxon>Viridiplantae</taxon>
        <taxon>Streptophyta</taxon>
        <taxon>Embryophyta</taxon>
        <taxon>Tracheophyta</taxon>
        <taxon>Spermatophyta</taxon>
        <taxon>Magnoliopsida</taxon>
        <taxon>eudicotyledons</taxon>
        <taxon>Gunneridae</taxon>
        <taxon>Pentapetalae</taxon>
        <taxon>rosids</taxon>
        <taxon>fabids</taxon>
        <taxon>Fabales</taxon>
        <taxon>Fabaceae</taxon>
        <taxon>Papilionoideae</taxon>
        <taxon>50 kb inversion clade</taxon>
        <taxon>NPAAA clade</taxon>
        <taxon>indigoferoid/millettioid clade</taxon>
        <taxon>Phaseoleae</taxon>
        <taxon>Vigna</taxon>
    </lineage>
</organism>
<protein>
    <submittedName>
        <fullName evidence="1">Uncharacterized protein</fullName>
    </submittedName>
</protein>
<evidence type="ECO:0000313" key="2">
    <source>
        <dbReference type="Proteomes" id="UP001374535"/>
    </source>
</evidence>
<accession>A0AAQ3NAB8</accession>
<feature type="non-terminal residue" evidence="1">
    <location>
        <position position="1"/>
    </location>
</feature>
<proteinExistence type="predicted"/>
<evidence type="ECO:0000313" key="1">
    <source>
        <dbReference type="EMBL" id="WVZ06179.1"/>
    </source>
</evidence>
<reference evidence="1 2" key="1">
    <citation type="journal article" date="2023" name="Life. Sci Alliance">
        <title>Evolutionary insights into 3D genome organization and epigenetic landscape of Vigna mungo.</title>
        <authorList>
            <person name="Junaid A."/>
            <person name="Singh B."/>
            <person name="Bhatia S."/>
        </authorList>
    </citation>
    <scope>NUCLEOTIDE SEQUENCE [LARGE SCALE GENOMIC DNA]</scope>
    <source>
        <strain evidence="1">Urdbean</strain>
    </source>
</reference>
<dbReference type="EMBL" id="CP144695">
    <property type="protein sequence ID" value="WVZ06179.1"/>
    <property type="molecule type" value="Genomic_DNA"/>
</dbReference>
<dbReference type="Proteomes" id="UP001374535">
    <property type="component" value="Chromosome 6"/>
</dbReference>
<name>A0AAQ3NAB8_VIGMU</name>